<reference evidence="2" key="2">
    <citation type="submission" date="2015-01" db="EMBL/GenBank/DDBJ databases">
        <title>Evolutionary Origins and Diversification of the Mycorrhizal Mutualists.</title>
        <authorList>
            <consortium name="DOE Joint Genome Institute"/>
            <consortium name="Mycorrhizal Genomics Consortium"/>
            <person name="Kohler A."/>
            <person name="Kuo A."/>
            <person name="Nagy L.G."/>
            <person name="Floudas D."/>
            <person name="Copeland A."/>
            <person name="Barry K.W."/>
            <person name="Cichocki N."/>
            <person name="Veneault-Fourrey C."/>
            <person name="LaButti K."/>
            <person name="Lindquist E.A."/>
            <person name="Lipzen A."/>
            <person name="Lundell T."/>
            <person name="Morin E."/>
            <person name="Murat C."/>
            <person name="Riley R."/>
            <person name="Ohm R."/>
            <person name="Sun H."/>
            <person name="Tunlid A."/>
            <person name="Henrissat B."/>
            <person name="Grigoriev I.V."/>
            <person name="Hibbett D.S."/>
            <person name="Martin F."/>
        </authorList>
    </citation>
    <scope>NUCLEOTIDE SEQUENCE [LARGE SCALE GENOMIC DNA]</scope>
    <source>
        <strain evidence="2">Foug A</strain>
    </source>
</reference>
<dbReference type="HOGENOM" id="CLU_044807_1_0_1"/>
<dbReference type="Proteomes" id="UP000053989">
    <property type="component" value="Unassembled WGS sequence"/>
</dbReference>
<evidence type="ECO:0000313" key="1">
    <source>
        <dbReference type="EMBL" id="KIM50794.1"/>
    </source>
</evidence>
<dbReference type="EMBL" id="KN822328">
    <property type="protein sequence ID" value="KIM50794.1"/>
    <property type="molecule type" value="Genomic_DNA"/>
</dbReference>
<gene>
    <name evidence="1" type="ORF">SCLCIDRAFT_758059</name>
</gene>
<sequence>MIVLLPCRSRPSGPPVAIHLALWESNYYRYPRSLRHEGGRLQFRQVYLRYQDAPCRNSTFEIDDSAIPENGPITYLATCPVGLLTGNTVTLSTTDPLCVIGYSCRQDYHFTVGFGQCFGQNWIRAVCGKSDTISWNIYDLMLERAPEHAQSMKKARSGAAYCQVYISQTRLPRSPCILQTSCVTWKSSRICGLKLEVFRNPGFGIASGEWTGFDVDGTDDPNRDWRGLMIRYYPSKQHSCDLLVDGVSMKFSFAPNDVKLGDYGQITDSEDFICEGNLFADLKSLSLKANIPPRQHIISEWSGYLRESGIVRAYYTPDCFTELYQPLGLSPPSNDEFKSLLVSFSTRLTNRYLVTRVIQCSADARMYGSSVTTRWCNIAKPFVWYRNKGAGAVVGRAVMAR</sequence>
<name>A0A0C3D302_9AGAM</name>
<dbReference type="AlphaFoldDB" id="A0A0C3D302"/>
<dbReference type="InParanoid" id="A0A0C3D302"/>
<organism evidence="1 2">
    <name type="scientific">Scleroderma citrinum Foug A</name>
    <dbReference type="NCBI Taxonomy" id="1036808"/>
    <lineage>
        <taxon>Eukaryota</taxon>
        <taxon>Fungi</taxon>
        <taxon>Dikarya</taxon>
        <taxon>Basidiomycota</taxon>
        <taxon>Agaricomycotina</taxon>
        <taxon>Agaricomycetes</taxon>
        <taxon>Agaricomycetidae</taxon>
        <taxon>Boletales</taxon>
        <taxon>Sclerodermatineae</taxon>
        <taxon>Sclerodermataceae</taxon>
        <taxon>Scleroderma</taxon>
    </lineage>
</organism>
<keyword evidence="2" id="KW-1185">Reference proteome</keyword>
<dbReference type="OrthoDB" id="5122891at2759"/>
<evidence type="ECO:0000313" key="2">
    <source>
        <dbReference type="Proteomes" id="UP000053989"/>
    </source>
</evidence>
<protein>
    <submittedName>
        <fullName evidence="1">Uncharacterized protein</fullName>
    </submittedName>
</protein>
<accession>A0A0C3D302</accession>
<proteinExistence type="predicted"/>
<reference evidence="1 2" key="1">
    <citation type="submission" date="2014-04" db="EMBL/GenBank/DDBJ databases">
        <authorList>
            <consortium name="DOE Joint Genome Institute"/>
            <person name="Kuo A."/>
            <person name="Kohler A."/>
            <person name="Nagy L.G."/>
            <person name="Floudas D."/>
            <person name="Copeland A."/>
            <person name="Barry K.W."/>
            <person name="Cichocki N."/>
            <person name="Veneault-Fourrey C."/>
            <person name="LaButti K."/>
            <person name="Lindquist E.A."/>
            <person name="Lipzen A."/>
            <person name="Lundell T."/>
            <person name="Morin E."/>
            <person name="Murat C."/>
            <person name="Sun H."/>
            <person name="Tunlid A."/>
            <person name="Henrissat B."/>
            <person name="Grigoriev I.V."/>
            <person name="Hibbett D.S."/>
            <person name="Martin F."/>
            <person name="Nordberg H.P."/>
            <person name="Cantor M.N."/>
            <person name="Hua S.X."/>
        </authorList>
    </citation>
    <scope>NUCLEOTIDE SEQUENCE [LARGE SCALE GENOMIC DNA]</scope>
    <source>
        <strain evidence="1 2">Foug A</strain>
    </source>
</reference>